<keyword evidence="1 3" id="KW-0472">Membrane</keyword>
<evidence type="ECO:0000256" key="1">
    <source>
        <dbReference type="PROSITE-ProRule" id="PRU00473"/>
    </source>
</evidence>
<dbReference type="EMBL" id="CP026100">
    <property type="protein sequence ID" value="AYV45127.1"/>
    <property type="molecule type" value="Genomic_DNA"/>
</dbReference>
<evidence type="ECO:0000313" key="8">
    <source>
        <dbReference type="Proteomes" id="UP000281192"/>
    </source>
</evidence>
<organism evidence="6 7">
    <name type="scientific">Caulobacter flavus</name>
    <dbReference type="NCBI Taxonomy" id="1679497"/>
    <lineage>
        <taxon>Bacteria</taxon>
        <taxon>Pseudomonadati</taxon>
        <taxon>Pseudomonadota</taxon>
        <taxon>Alphaproteobacteria</taxon>
        <taxon>Caulobacterales</taxon>
        <taxon>Caulobacteraceae</taxon>
        <taxon>Caulobacter</taxon>
    </lineage>
</organism>
<dbReference type="NCBIfam" id="NF038228">
    <property type="entry name" value="IcmH_DotU_IVB"/>
    <property type="match status" value="1"/>
</dbReference>
<dbReference type="Pfam" id="PF09850">
    <property type="entry name" value="DotU"/>
    <property type="match status" value="1"/>
</dbReference>
<evidence type="ECO:0000256" key="3">
    <source>
        <dbReference type="SAM" id="Phobius"/>
    </source>
</evidence>
<dbReference type="InterPro" id="IPR038522">
    <property type="entry name" value="T4/T6SS_DotU_sf"/>
</dbReference>
<dbReference type="SUPFAM" id="SSF103088">
    <property type="entry name" value="OmpA-like"/>
    <property type="match status" value="1"/>
</dbReference>
<dbReference type="Gene3D" id="3.30.1330.60">
    <property type="entry name" value="OmpA-like domain"/>
    <property type="match status" value="1"/>
</dbReference>
<dbReference type="RefSeq" id="WP_101711751.1">
    <property type="nucleotide sequence ID" value="NZ_CP026100.1"/>
</dbReference>
<evidence type="ECO:0000313" key="7">
    <source>
        <dbReference type="Proteomes" id="UP000234483"/>
    </source>
</evidence>
<name>A0A2N5CZF8_9CAUL</name>
<reference evidence="5 8" key="2">
    <citation type="submission" date="2018-01" db="EMBL/GenBank/DDBJ databases">
        <title>Complete genome sequence of Caulobacter flavus RHGG3.</title>
        <authorList>
            <person name="Yang E."/>
        </authorList>
    </citation>
    <scope>NUCLEOTIDE SEQUENCE [LARGE SCALE GENOMIC DNA]</scope>
    <source>
        <strain evidence="5 8">RHGG3</strain>
    </source>
</reference>
<protein>
    <submittedName>
        <fullName evidence="6">Type VI secretion system protein TssL</fullName>
    </submittedName>
</protein>
<dbReference type="EMBL" id="PJRQ01000008">
    <property type="protein sequence ID" value="PLR19193.1"/>
    <property type="molecule type" value="Genomic_DNA"/>
</dbReference>
<keyword evidence="3" id="KW-1133">Transmembrane helix</keyword>
<dbReference type="InterPro" id="IPR017732">
    <property type="entry name" value="T4/T6SS_DotU"/>
</dbReference>
<keyword evidence="3" id="KW-0812">Transmembrane</keyword>
<evidence type="ECO:0000259" key="4">
    <source>
        <dbReference type="PROSITE" id="PS51123"/>
    </source>
</evidence>
<accession>A0A2N5CZF8</accession>
<dbReference type="GO" id="GO:0016020">
    <property type="term" value="C:membrane"/>
    <property type="evidence" value="ECO:0007669"/>
    <property type="project" value="UniProtKB-UniRule"/>
</dbReference>
<dbReference type="OrthoDB" id="345640at2"/>
<keyword evidence="8" id="KW-1185">Reference proteome</keyword>
<feature type="domain" description="OmpA-like" evidence="4">
    <location>
        <begin position="328"/>
        <end position="446"/>
    </location>
</feature>
<dbReference type="Proteomes" id="UP000234483">
    <property type="component" value="Unassembled WGS sequence"/>
</dbReference>
<dbReference type="InterPro" id="IPR036737">
    <property type="entry name" value="OmpA-like_sf"/>
</dbReference>
<sequence length="446" mass="48498">MSRGDEESRRPRRSSPLKRARETQIGIPLQPGASPEAWTPKPQPSLPDDDVPSPPIAPESRNPMMALAGPILARIAALRVGRLRTPLRQLHREMTAEIAEFRVAIYELYPEKVAECAVYAVCATVDDVAMNLPDQDDAAEQYATRNMVLQVFGHNVGGDHFTHQIDLALQGQDAYQDLLELFHACLAAGFRGRIGVNRGAEAYMQALFKALDHPRKLSSTELTPHWRGVDAPARTTGVWGGVGVVAAIAVGFLLTVYMILNLVLAWNSSDASNALAQIFPEDKVSLADPAGTPVDAAPESPVARAIRACLGAEQEAGLLEVEENPGAVWVRTPAHSQLELFKPGSDRLEASVPPLLERISGCMEPHPGPVDVIGYTDSVGIHTLTFPNNQRLSEARAERAADIIRRRLGSRVTSEGRGENDPFAGNSTAEGRRLNRRLEIVLRRVG</sequence>
<evidence type="ECO:0000313" key="5">
    <source>
        <dbReference type="EMBL" id="AYV45127.1"/>
    </source>
</evidence>
<dbReference type="PANTHER" id="PTHR30329">
    <property type="entry name" value="STATOR ELEMENT OF FLAGELLAR MOTOR COMPLEX"/>
    <property type="match status" value="1"/>
</dbReference>
<feature type="region of interest" description="Disordered" evidence="2">
    <location>
        <begin position="1"/>
        <end position="62"/>
    </location>
</feature>
<evidence type="ECO:0000313" key="6">
    <source>
        <dbReference type="EMBL" id="PLR19193.1"/>
    </source>
</evidence>
<evidence type="ECO:0000256" key="2">
    <source>
        <dbReference type="SAM" id="MobiDB-lite"/>
    </source>
</evidence>
<dbReference type="AlphaFoldDB" id="A0A2N5CZF8"/>
<dbReference type="PROSITE" id="PS51123">
    <property type="entry name" value="OMPA_2"/>
    <property type="match status" value="1"/>
</dbReference>
<dbReference type="NCBIfam" id="TIGR03349">
    <property type="entry name" value="IV_VI_DotU"/>
    <property type="match status" value="1"/>
</dbReference>
<gene>
    <name evidence="5" type="ORF">C1707_02100</name>
    <name evidence="6" type="ORF">CFHF_04070</name>
</gene>
<dbReference type="InterPro" id="IPR050330">
    <property type="entry name" value="Bact_OuterMem_StrucFunc"/>
</dbReference>
<dbReference type="CDD" id="cd07185">
    <property type="entry name" value="OmpA_C-like"/>
    <property type="match status" value="1"/>
</dbReference>
<dbReference type="Pfam" id="PF00691">
    <property type="entry name" value="OmpA"/>
    <property type="match status" value="1"/>
</dbReference>
<reference evidence="6 7" key="1">
    <citation type="submission" date="2017-12" db="EMBL/GenBank/DDBJ databases">
        <title>The genome sequence of Caulobacter flavus CGMCC1 15093.</title>
        <authorList>
            <person name="Gao J."/>
            <person name="Mao X."/>
            <person name="Sun J."/>
        </authorList>
    </citation>
    <scope>NUCLEOTIDE SEQUENCE [LARGE SCALE GENOMIC DNA]</scope>
    <source>
        <strain evidence="6 7">CGMCC1 15093</strain>
    </source>
</reference>
<dbReference type="KEGG" id="cfh:C1707_02100"/>
<feature type="transmembrane region" description="Helical" evidence="3">
    <location>
        <begin position="237"/>
        <end position="260"/>
    </location>
</feature>
<proteinExistence type="predicted"/>
<dbReference type="PANTHER" id="PTHR30329:SF19">
    <property type="entry name" value="OUTER MEMBRANE PROTEIN, OMPA FAMILY"/>
    <property type="match status" value="1"/>
</dbReference>
<dbReference type="Gene3D" id="1.25.40.590">
    <property type="entry name" value="Type IV / VI secretion system, DotU"/>
    <property type="match status" value="1"/>
</dbReference>
<dbReference type="InterPro" id="IPR006665">
    <property type="entry name" value="OmpA-like"/>
</dbReference>
<dbReference type="Proteomes" id="UP000281192">
    <property type="component" value="Chromosome"/>
</dbReference>